<sequence length="107" mass="12770">MIQCFDFPYYIKQIIGSKNPWQKCRMEKLPDVGVLFTKQSLSEMARIECEERTNLYVFDIPIPVAVTMVVIWLWICATVFCNLDKHWTLLEAFYFFFISLRLIGYQL</sequence>
<dbReference type="WBParaSite" id="ALUE_0000142201-mRNA-1">
    <property type="protein sequence ID" value="ALUE_0000142201-mRNA-1"/>
    <property type="gene ID" value="ALUE_0000142201"/>
</dbReference>
<proteinExistence type="predicted"/>
<dbReference type="Gene3D" id="1.10.287.70">
    <property type="match status" value="1"/>
</dbReference>
<dbReference type="Proteomes" id="UP000036681">
    <property type="component" value="Unplaced"/>
</dbReference>
<accession>A0A0M3HIS7</accession>
<name>A0A0M3HIS7_ASCLU</name>
<keyword evidence="1" id="KW-1133">Transmembrane helix</keyword>
<organism evidence="2 3">
    <name type="scientific">Ascaris lumbricoides</name>
    <name type="common">Giant roundworm</name>
    <dbReference type="NCBI Taxonomy" id="6252"/>
    <lineage>
        <taxon>Eukaryota</taxon>
        <taxon>Metazoa</taxon>
        <taxon>Ecdysozoa</taxon>
        <taxon>Nematoda</taxon>
        <taxon>Chromadorea</taxon>
        <taxon>Rhabditida</taxon>
        <taxon>Spirurina</taxon>
        <taxon>Ascaridomorpha</taxon>
        <taxon>Ascaridoidea</taxon>
        <taxon>Ascarididae</taxon>
        <taxon>Ascaris</taxon>
    </lineage>
</organism>
<keyword evidence="1" id="KW-0812">Transmembrane</keyword>
<dbReference type="AlphaFoldDB" id="A0A0M3HIS7"/>
<feature type="transmembrane region" description="Helical" evidence="1">
    <location>
        <begin position="55"/>
        <end position="75"/>
    </location>
</feature>
<reference evidence="3" key="1">
    <citation type="submission" date="2017-02" db="UniProtKB">
        <authorList>
            <consortium name="WormBaseParasite"/>
        </authorList>
    </citation>
    <scope>IDENTIFICATION</scope>
</reference>
<evidence type="ECO:0000313" key="2">
    <source>
        <dbReference type="Proteomes" id="UP000036681"/>
    </source>
</evidence>
<evidence type="ECO:0000313" key="3">
    <source>
        <dbReference type="WBParaSite" id="ALUE_0000142201-mRNA-1"/>
    </source>
</evidence>
<feature type="transmembrane region" description="Helical" evidence="1">
    <location>
        <begin position="87"/>
        <end position="104"/>
    </location>
</feature>
<evidence type="ECO:0000256" key="1">
    <source>
        <dbReference type="SAM" id="Phobius"/>
    </source>
</evidence>
<keyword evidence="2" id="KW-1185">Reference proteome</keyword>
<protein>
    <submittedName>
        <fullName evidence="3">G_PROTEIN_RECEP_F2_4 domain-containing protein</fullName>
    </submittedName>
</protein>
<keyword evidence="1" id="KW-0472">Membrane</keyword>
<dbReference type="SUPFAM" id="SSF81324">
    <property type="entry name" value="Voltage-gated potassium channels"/>
    <property type="match status" value="1"/>
</dbReference>